<sequence length="101" mass="11251">MRKFFLKTLSNWGKKPLTISTFNPVLKIGRIELGGLDDHGCCIFSSLSAYGGCIEIEGRSPRDVDDSWTISLLMKLAPPLSPLQIKWTWKLEKADGQAAEL</sequence>
<dbReference type="AlphaFoldDB" id="A0A8T2X654"/>
<evidence type="ECO:0000313" key="1">
    <source>
        <dbReference type="EMBL" id="KAH8488232.1"/>
    </source>
</evidence>
<gene>
    <name evidence="1" type="ORF">H0E87_024055</name>
</gene>
<proteinExistence type="predicted"/>
<accession>A0A8T2X654</accession>
<name>A0A8T2X654_POPDE</name>
<evidence type="ECO:0000313" key="2">
    <source>
        <dbReference type="Proteomes" id="UP000807159"/>
    </source>
</evidence>
<organism evidence="1 2">
    <name type="scientific">Populus deltoides</name>
    <name type="common">Eastern poplar</name>
    <name type="synonym">Eastern cottonwood</name>
    <dbReference type="NCBI Taxonomy" id="3696"/>
    <lineage>
        <taxon>Eukaryota</taxon>
        <taxon>Viridiplantae</taxon>
        <taxon>Streptophyta</taxon>
        <taxon>Embryophyta</taxon>
        <taxon>Tracheophyta</taxon>
        <taxon>Spermatophyta</taxon>
        <taxon>Magnoliopsida</taxon>
        <taxon>eudicotyledons</taxon>
        <taxon>Gunneridae</taxon>
        <taxon>Pentapetalae</taxon>
        <taxon>rosids</taxon>
        <taxon>fabids</taxon>
        <taxon>Malpighiales</taxon>
        <taxon>Salicaceae</taxon>
        <taxon>Saliceae</taxon>
        <taxon>Populus</taxon>
    </lineage>
</organism>
<protein>
    <submittedName>
        <fullName evidence="1">Uncharacterized protein</fullName>
    </submittedName>
</protein>
<dbReference type="Proteomes" id="UP000807159">
    <property type="component" value="Chromosome 14"/>
</dbReference>
<reference evidence="1" key="1">
    <citation type="journal article" date="2021" name="J. Hered.">
        <title>Genome Assembly of Salicaceae Populus deltoides (Eastern Cottonwood) I-69 Based on Nanopore Sequencing and Hi-C Technologies.</title>
        <authorList>
            <person name="Bai S."/>
            <person name="Wu H."/>
            <person name="Zhang J."/>
            <person name="Pan Z."/>
            <person name="Zhao W."/>
            <person name="Li Z."/>
            <person name="Tong C."/>
        </authorList>
    </citation>
    <scope>NUCLEOTIDE SEQUENCE</scope>
    <source>
        <tissue evidence="1">Leaf</tissue>
    </source>
</reference>
<keyword evidence="2" id="KW-1185">Reference proteome</keyword>
<comment type="caution">
    <text evidence="1">The sequence shown here is derived from an EMBL/GenBank/DDBJ whole genome shotgun (WGS) entry which is preliminary data.</text>
</comment>
<dbReference type="EMBL" id="JACEGQ020000014">
    <property type="protein sequence ID" value="KAH8488232.1"/>
    <property type="molecule type" value="Genomic_DNA"/>
</dbReference>